<accession>A0A1E5XHA7</accession>
<comment type="caution">
    <text evidence="8">The sequence shown here is derived from an EMBL/GenBank/DDBJ whole genome shotgun (WGS) entry which is preliminary data.</text>
</comment>
<dbReference type="InterPro" id="IPR017871">
    <property type="entry name" value="ABC_transporter-like_CS"/>
</dbReference>
<dbReference type="InterPro" id="IPR003439">
    <property type="entry name" value="ABC_transporter-like_ATP-bd"/>
</dbReference>
<evidence type="ECO:0000256" key="1">
    <source>
        <dbReference type="ARBA" id="ARBA00005417"/>
    </source>
</evidence>
<dbReference type="AlphaFoldDB" id="A0A1E5XHA7"/>
<keyword evidence="2" id="KW-0813">Transport</keyword>
<dbReference type="CDD" id="cd03215">
    <property type="entry name" value="ABC_Carb_Monos_II"/>
    <property type="match status" value="1"/>
</dbReference>
<evidence type="ECO:0000256" key="4">
    <source>
        <dbReference type="ARBA" id="ARBA00022737"/>
    </source>
</evidence>
<protein>
    <recommendedName>
        <fullName evidence="7">ABC transporter domain-containing protein</fullName>
    </recommendedName>
</protein>
<dbReference type="SMART" id="SM00382">
    <property type="entry name" value="AAA"/>
    <property type="match status" value="2"/>
</dbReference>
<dbReference type="PANTHER" id="PTHR43790:SF9">
    <property type="entry name" value="GALACTOFURANOSE TRANSPORTER ATP-BINDING PROTEIN YTFR"/>
    <property type="match status" value="1"/>
</dbReference>
<keyword evidence="5" id="KW-0547">Nucleotide-binding</keyword>
<proteinExistence type="inferred from homology"/>
<evidence type="ECO:0000313" key="9">
    <source>
        <dbReference type="Proteomes" id="UP000095463"/>
    </source>
</evidence>
<evidence type="ECO:0000256" key="5">
    <source>
        <dbReference type="ARBA" id="ARBA00022741"/>
    </source>
</evidence>
<dbReference type="EMBL" id="LAJE02000406">
    <property type="protein sequence ID" value="OEO27976.1"/>
    <property type="molecule type" value="Genomic_DNA"/>
</dbReference>
<dbReference type="PROSITE" id="PS50893">
    <property type="entry name" value="ABC_TRANSPORTER_2"/>
    <property type="match status" value="2"/>
</dbReference>
<dbReference type="Gene3D" id="3.40.50.300">
    <property type="entry name" value="P-loop containing nucleotide triphosphate hydrolases"/>
    <property type="match status" value="2"/>
</dbReference>
<dbReference type="PROSITE" id="PS00211">
    <property type="entry name" value="ABC_TRANSPORTER_1"/>
    <property type="match status" value="1"/>
</dbReference>
<name>A0A1E5XHA7_9HYPH</name>
<dbReference type="InterPro" id="IPR003593">
    <property type="entry name" value="AAA+_ATPase"/>
</dbReference>
<dbReference type="GO" id="GO:0005524">
    <property type="term" value="F:ATP binding"/>
    <property type="evidence" value="ECO:0007669"/>
    <property type="project" value="UniProtKB-KW"/>
</dbReference>
<keyword evidence="3" id="KW-0762">Sugar transport</keyword>
<keyword evidence="6" id="KW-0067">ATP-binding</keyword>
<gene>
    <name evidence="8" type="ORF">VW23_006935</name>
</gene>
<reference evidence="8 9" key="1">
    <citation type="journal article" date="2015" name="Genome Announc.">
        <title>Genome Assemblies of Three Soil-Associated Devosia species: D. insulae, D. limi, and D. soli.</title>
        <authorList>
            <person name="Hassan Y.I."/>
            <person name="Lepp D."/>
            <person name="Zhou T."/>
        </authorList>
    </citation>
    <scope>NUCLEOTIDE SEQUENCE [LARGE SCALE GENOMIC DNA]</scope>
    <source>
        <strain evidence="8 9">DS-56</strain>
    </source>
</reference>
<dbReference type="GO" id="GO:0016887">
    <property type="term" value="F:ATP hydrolysis activity"/>
    <property type="evidence" value="ECO:0007669"/>
    <property type="project" value="InterPro"/>
</dbReference>
<evidence type="ECO:0000259" key="7">
    <source>
        <dbReference type="PROSITE" id="PS50893"/>
    </source>
</evidence>
<evidence type="ECO:0000256" key="6">
    <source>
        <dbReference type="ARBA" id="ARBA00022840"/>
    </source>
</evidence>
<dbReference type="Proteomes" id="UP000095463">
    <property type="component" value="Unassembled WGS sequence"/>
</dbReference>
<dbReference type="SUPFAM" id="SSF52540">
    <property type="entry name" value="P-loop containing nucleoside triphosphate hydrolases"/>
    <property type="match status" value="2"/>
</dbReference>
<dbReference type="PANTHER" id="PTHR43790">
    <property type="entry name" value="CARBOHYDRATE TRANSPORT ATP-BINDING PROTEIN MG119-RELATED"/>
    <property type="match status" value="1"/>
</dbReference>
<evidence type="ECO:0000313" key="8">
    <source>
        <dbReference type="EMBL" id="OEO27976.1"/>
    </source>
</evidence>
<evidence type="ECO:0000256" key="3">
    <source>
        <dbReference type="ARBA" id="ARBA00022597"/>
    </source>
</evidence>
<evidence type="ECO:0000256" key="2">
    <source>
        <dbReference type="ARBA" id="ARBA00022448"/>
    </source>
</evidence>
<dbReference type="Pfam" id="PF00005">
    <property type="entry name" value="ABC_tran"/>
    <property type="match status" value="2"/>
</dbReference>
<dbReference type="InterPro" id="IPR050107">
    <property type="entry name" value="ABC_carbohydrate_import_ATPase"/>
</dbReference>
<feature type="domain" description="ABC transporter" evidence="7">
    <location>
        <begin position="1"/>
        <end position="236"/>
    </location>
</feature>
<dbReference type="CDD" id="cd03216">
    <property type="entry name" value="ABC_Carb_Monos_I"/>
    <property type="match status" value="1"/>
</dbReference>
<sequence length="498" mass="52922">MARRNIRVAFGPVVANDDVSFAVEPGEIHALLGENGAGKTTLMRALAGLLQPQAGSIEIGGQPVVIDGPLEARRLGIGMVHQHFMLVPTLTVAENIALGLREVRTWFPRLDQLADEIDALGARYGLAVNARALAGELSVASQQRVEIVKALYRGAKILVLDEPTAVLTPQEAAALFPVLRSLAAAGTAIVFISHKLNEVMAVTDRITVLRRGKVAGSLRTAETEPREIARLMVGGEVTLPQLEGMPTPGRPLLEVDRLGLTDARGVRRLEAVSLSVGAGEIVAVAGVDGNGQQELAEAIVGLQRPDTGRVLIDGVEMTNRPVAEGIAAGLAHIPEDRHRTAIFERMSVTDNAVAEEAGRPRFARWGMRRRGETQAFAAQLVADYDVRLGSVEQAIGSLSGGNQQKVVLGRALSRDPRLLVAVQPTRGLDIGATAFLQSQLLQRRAAGAAVLLISTELDEVLALADRIVVLFKGRVTGVVARADFSVEQLGLLMAGRTA</sequence>
<keyword evidence="9" id="KW-1185">Reference proteome</keyword>
<keyword evidence="4" id="KW-0677">Repeat</keyword>
<dbReference type="InterPro" id="IPR027417">
    <property type="entry name" value="P-loop_NTPase"/>
</dbReference>
<feature type="domain" description="ABC transporter" evidence="7">
    <location>
        <begin position="253"/>
        <end position="497"/>
    </location>
</feature>
<organism evidence="8 9">
    <name type="scientific">Devosia insulae DS-56</name>
    <dbReference type="NCBI Taxonomy" id="1116389"/>
    <lineage>
        <taxon>Bacteria</taxon>
        <taxon>Pseudomonadati</taxon>
        <taxon>Pseudomonadota</taxon>
        <taxon>Alphaproteobacteria</taxon>
        <taxon>Hyphomicrobiales</taxon>
        <taxon>Devosiaceae</taxon>
        <taxon>Devosia</taxon>
    </lineage>
</organism>
<comment type="similarity">
    <text evidence="1">Belongs to the ABC transporter superfamily.</text>
</comment>